<feature type="transmembrane region" description="Helical" evidence="5">
    <location>
        <begin position="47"/>
        <end position="66"/>
    </location>
</feature>
<dbReference type="Proteomes" id="UP000053051">
    <property type="component" value="Unassembled WGS sequence"/>
</dbReference>
<evidence type="ECO:0000259" key="6">
    <source>
        <dbReference type="PROSITE" id="PS50072"/>
    </source>
</evidence>
<sequence length="404" mass="45457">MLYLSYLMFKSLKFWLYRLHNINTSLLRDILICWFRPVLFLSGTKVVKLKIVLLFIIFLGVGAVGWTNPSYAGLPAGNAITDGKALLRYALPINNQAIRNLQIHLEDISNQIRANRRWNAISKDISKALNILDKPNEIIRDIPQIYNIQAEDLIKELKDGVVNLQKFIPTKNKDKILQERSQLLYLVGKLEELMIQDFPFEVPEKYSNLPQLKGRATIEIETIKGDITMVVDGYSAPITAGNFVDLVQRGFYDGLEFTRAEESYVVQTGDPPGEEFGFVDTKTKQYRFIPLEILVDGDNKPLYGNTFEQAGLYTKLPQLPFSAYGTVAMAHAEVDVNNASSQFFFLLFDSELTPAGRNILDGQYSVFGYVTQGKEVLGKIRAGDKIMAAKVISGGEKLIQPKAA</sequence>
<keyword evidence="5" id="KW-0812">Transmembrane</keyword>
<dbReference type="SUPFAM" id="SSF50891">
    <property type="entry name" value="Cyclophilin-like"/>
    <property type="match status" value="1"/>
</dbReference>
<dbReference type="RefSeq" id="WP_008231346.1">
    <property type="nucleotide sequence ID" value="NZ_CAIY01000001.1"/>
</dbReference>
<dbReference type="CDD" id="cd01924">
    <property type="entry name" value="cyclophilin_TLP40_like"/>
    <property type="match status" value="1"/>
</dbReference>
<gene>
    <name evidence="7" type="ORF">RINTHH_110</name>
</gene>
<dbReference type="InterPro" id="IPR029000">
    <property type="entry name" value="Cyclophilin-like_dom_sf"/>
</dbReference>
<dbReference type="EMBL" id="CAIY01000001">
    <property type="protein sequence ID" value="CCH66166.1"/>
    <property type="molecule type" value="Genomic_DNA"/>
</dbReference>
<proteinExistence type="predicted"/>
<keyword evidence="5" id="KW-0472">Membrane</keyword>
<dbReference type="InterPro" id="IPR048563">
    <property type="entry name" value="CYP38_PsbQ-like"/>
</dbReference>
<accession>M1X4H4</accession>
<evidence type="ECO:0000313" key="7">
    <source>
        <dbReference type="EMBL" id="CCH66166.1"/>
    </source>
</evidence>
<dbReference type="PANTHER" id="PTHR43246">
    <property type="entry name" value="PEPTIDYL-PROLYL CIS-TRANS ISOMERASE CYP38, CHLOROPLASTIC"/>
    <property type="match status" value="1"/>
</dbReference>
<evidence type="ECO:0000256" key="5">
    <source>
        <dbReference type="SAM" id="Phobius"/>
    </source>
</evidence>
<evidence type="ECO:0000256" key="1">
    <source>
        <dbReference type="ARBA" id="ARBA00013194"/>
    </source>
</evidence>
<keyword evidence="4 7" id="KW-0413">Isomerase</keyword>
<dbReference type="STRING" id="1165094.RINTHH_110"/>
<evidence type="ECO:0000256" key="4">
    <source>
        <dbReference type="ARBA" id="ARBA00023235"/>
    </source>
</evidence>
<evidence type="ECO:0000313" key="8">
    <source>
        <dbReference type="Proteomes" id="UP000053051"/>
    </source>
</evidence>
<dbReference type="InterPro" id="IPR002130">
    <property type="entry name" value="Cyclophilin-type_PPIase_dom"/>
</dbReference>
<feature type="domain" description="PPIase cyclophilin-type" evidence="6">
    <location>
        <begin position="225"/>
        <end position="382"/>
    </location>
</feature>
<dbReference type="Pfam" id="PF21329">
    <property type="entry name" value="CYP38_PsbQ-like"/>
    <property type="match status" value="1"/>
</dbReference>
<dbReference type="PROSITE" id="PS50072">
    <property type="entry name" value="CSA_PPIASE_2"/>
    <property type="match status" value="1"/>
</dbReference>
<reference evidence="7 8" key="1">
    <citation type="submission" date="2012-05" db="EMBL/GenBank/DDBJ databases">
        <authorList>
            <person name="Hilton J."/>
        </authorList>
    </citation>
    <scope>NUCLEOTIDE SEQUENCE [LARGE SCALE GENOMIC DNA]</scope>
    <source>
        <strain evidence="7 8">HH01</strain>
    </source>
</reference>
<dbReference type="SUPFAM" id="SSF101112">
    <property type="entry name" value="Oxygen-evolving enhancer protein 3"/>
    <property type="match status" value="1"/>
</dbReference>
<dbReference type="Pfam" id="PF00160">
    <property type="entry name" value="Pro_isomerase"/>
    <property type="match status" value="1"/>
</dbReference>
<name>M1X4H4_9NOST</name>
<evidence type="ECO:0000256" key="2">
    <source>
        <dbReference type="ARBA" id="ARBA00023078"/>
    </source>
</evidence>
<evidence type="ECO:0000256" key="3">
    <source>
        <dbReference type="ARBA" id="ARBA00023110"/>
    </source>
</evidence>
<comment type="caution">
    <text evidence="7">The sequence shown here is derived from an EMBL/GenBank/DDBJ whole genome shotgun (WGS) entry which is preliminary data.</text>
</comment>
<keyword evidence="2" id="KW-0793">Thylakoid</keyword>
<keyword evidence="8" id="KW-1185">Reference proteome</keyword>
<keyword evidence="3" id="KW-0697">Rotamase</keyword>
<dbReference type="GO" id="GO:0003755">
    <property type="term" value="F:peptidyl-prolyl cis-trans isomerase activity"/>
    <property type="evidence" value="ECO:0007669"/>
    <property type="project" value="UniProtKB-KW"/>
</dbReference>
<reference evidence="8" key="2">
    <citation type="submission" date="2016-01" db="EMBL/GenBank/DDBJ databases">
        <title>Diatom-associated endosymboitic cyanobacterium lacks core nitrogen metabolism enzymes.</title>
        <authorList>
            <person name="Hilton J.A."/>
            <person name="Foster R.A."/>
            <person name="Tripp H.J."/>
            <person name="Carter B.J."/>
            <person name="Zehr J.P."/>
            <person name="Villareal T.A."/>
        </authorList>
    </citation>
    <scope>NUCLEOTIDE SEQUENCE [LARGE SCALE GENOMIC DNA]</scope>
    <source>
        <strain evidence="8">HH01</strain>
    </source>
</reference>
<dbReference type="InterPro" id="IPR044665">
    <property type="entry name" value="E_coli_cyclophilin_A-like"/>
</dbReference>
<dbReference type="AlphaFoldDB" id="M1X4H4"/>
<dbReference type="Gene3D" id="1.20.120.290">
    <property type="entry name" value="Oxygen-evolving enhancer protein 3 (PsbQ), four-helix up-down bundle"/>
    <property type="match status" value="1"/>
</dbReference>
<dbReference type="InterPro" id="IPR023222">
    <property type="entry name" value="PsbQ-like_dom_sf"/>
</dbReference>
<organism evidence="7 8">
    <name type="scientific">Richelia intracellularis HH01</name>
    <dbReference type="NCBI Taxonomy" id="1165094"/>
    <lineage>
        <taxon>Bacteria</taxon>
        <taxon>Bacillati</taxon>
        <taxon>Cyanobacteriota</taxon>
        <taxon>Cyanophyceae</taxon>
        <taxon>Nostocales</taxon>
        <taxon>Nostocaceae</taxon>
        <taxon>Richelia</taxon>
    </lineage>
</organism>
<dbReference type="Gene3D" id="2.40.100.10">
    <property type="entry name" value="Cyclophilin-like"/>
    <property type="match status" value="1"/>
</dbReference>
<keyword evidence="5" id="KW-1133">Transmembrane helix</keyword>
<protein>
    <recommendedName>
        <fullName evidence="1">peptidylprolyl isomerase</fullName>
        <ecNumber evidence="1">5.2.1.8</ecNumber>
    </recommendedName>
</protein>
<dbReference type="EC" id="5.2.1.8" evidence="1"/>